<evidence type="ECO:0000313" key="2">
    <source>
        <dbReference type="EMBL" id="KAF2570164.1"/>
    </source>
</evidence>
<comment type="caution">
    <text evidence="2">The sequence shown here is derived from an EMBL/GenBank/DDBJ whole genome shotgun (WGS) entry which is preliminary data.</text>
</comment>
<feature type="compositionally biased region" description="Basic and acidic residues" evidence="1">
    <location>
        <begin position="195"/>
        <end position="207"/>
    </location>
</feature>
<accession>A0A8S9IK33</accession>
<dbReference type="PANTHER" id="PTHR33625:SF12">
    <property type="entry name" value="(RAPE) HYPOTHETICAL PROTEIN"/>
    <property type="match status" value="1"/>
</dbReference>
<reference evidence="2" key="1">
    <citation type="submission" date="2019-12" db="EMBL/GenBank/DDBJ databases">
        <title>Genome sequencing and annotation of Brassica cretica.</title>
        <authorList>
            <person name="Studholme D.J."/>
            <person name="Sarris P.F."/>
        </authorList>
    </citation>
    <scope>NUCLEOTIDE SEQUENCE</scope>
    <source>
        <strain evidence="2">PFS-102/07</strain>
        <tissue evidence="2">Leaf</tissue>
    </source>
</reference>
<dbReference type="AlphaFoldDB" id="A0A8S9IK33"/>
<name>A0A8S9IK33_BRACR</name>
<organism evidence="2">
    <name type="scientific">Brassica cretica</name>
    <name type="common">Mustard</name>
    <dbReference type="NCBI Taxonomy" id="69181"/>
    <lineage>
        <taxon>Eukaryota</taxon>
        <taxon>Viridiplantae</taxon>
        <taxon>Streptophyta</taxon>
        <taxon>Embryophyta</taxon>
        <taxon>Tracheophyta</taxon>
        <taxon>Spermatophyta</taxon>
        <taxon>Magnoliopsida</taxon>
        <taxon>eudicotyledons</taxon>
        <taxon>Gunneridae</taxon>
        <taxon>Pentapetalae</taxon>
        <taxon>rosids</taxon>
        <taxon>malvids</taxon>
        <taxon>Brassicales</taxon>
        <taxon>Brassicaceae</taxon>
        <taxon>Brassiceae</taxon>
        <taxon>Brassica</taxon>
    </lineage>
</organism>
<protein>
    <submittedName>
        <fullName evidence="2">Uncharacterized protein</fullName>
    </submittedName>
</protein>
<dbReference type="PANTHER" id="PTHR33625">
    <property type="entry name" value="OS08G0179900 PROTEIN"/>
    <property type="match status" value="1"/>
</dbReference>
<gene>
    <name evidence="2" type="ORF">F2Q70_00004962</name>
</gene>
<feature type="region of interest" description="Disordered" evidence="1">
    <location>
        <begin position="193"/>
        <end position="221"/>
    </location>
</feature>
<dbReference type="EMBL" id="QGKY02001015">
    <property type="protein sequence ID" value="KAF2570164.1"/>
    <property type="molecule type" value="Genomic_DNA"/>
</dbReference>
<evidence type="ECO:0000256" key="1">
    <source>
        <dbReference type="SAM" id="MobiDB-lite"/>
    </source>
</evidence>
<sequence length="354" mass="38756">MGGGRVMATAAKVAGIGVAKGGFRGGFGVPAAANDQFIVRNTSATKPVSASISSAVHPSVEEDAVVMRKPVWEDEWEFAEVETKTIPRVVFDKPPSLQEAKEATDDLKDALNMAYMEGSNEVGSVSRMFSSFQPSENRAVESAVPQVALKAFAFLSENTAAQSVVASIASDPKVWDAVMENKDLMKFLETNTASTKDEADNDDKSELSSETESEEDSEAKPIQLMEILRDMKLRAVQMMENVSSYFGGLFRTETFTEGGQERKRMLLNDPTTLFGLAVCVIFMMRLSKSSSAMQVPNEECTFFVKASVELARLWNQRCLTNLIVSDILFLLIALLYGWLKNDVVCNTVGSYAIV</sequence>
<feature type="compositionally biased region" description="Acidic residues" evidence="1">
    <location>
        <begin position="208"/>
        <end position="217"/>
    </location>
</feature>
<proteinExistence type="predicted"/>